<dbReference type="GO" id="GO:0005737">
    <property type="term" value="C:cytoplasm"/>
    <property type="evidence" value="ECO:0007669"/>
    <property type="project" value="TreeGrafter"/>
</dbReference>
<dbReference type="GO" id="GO:0019740">
    <property type="term" value="P:nitrogen utilization"/>
    <property type="evidence" value="ECO:0007669"/>
    <property type="project" value="TreeGrafter"/>
</dbReference>
<dbReference type="PANTHER" id="PTHR43407:SF1">
    <property type="entry name" value="LENGSIN"/>
    <property type="match status" value="1"/>
</dbReference>
<dbReference type="GeneID" id="303560631"/>
<dbReference type="Gene3D" id="3.30.590.10">
    <property type="entry name" value="Glutamine synthetase/guanido kinase, catalytic domain"/>
    <property type="match status" value="1"/>
</dbReference>
<evidence type="ECO:0000256" key="2">
    <source>
        <dbReference type="ARBA" id="ARBA00012937"/>
    </source>
</evidence>
<proteinExistence type="inferred from homology"/>
<feature type="domain" description="GS catalytic" evidence="5">
    <location>
        <begin position="130"/>
        <end position="553"/>
    </location>
</feature>
<keyword evidence="9" id="KW-1185">Reference proteome</keyword>
<evidence type="ECO:0000259" key="5">
    <source>
        <dbReference type="PROSITE" id="PS51987"/>
    </source>
</evidence>
<reference evidence="7" key="2">
    <citation type="submission" date="2022-06" db="EMBL/GenBank/DDBJ databases">
        <authorList>
            <person name="Holder M.E."/>
            <person name="Ajami N.J."/>
            <person name="Petrosino J.F."/>
        </authorList>
    </citation>
    <scope>NUCLEOTIDE SEQUENCE</scope>
    <source>
        <strain evidence="7">RMA 8861</strain>
    </source>
</reference>
<evidence type="ECO:0000256" key="1">
    <source>
        <dbReference type="ARBA" id="ARBA00009897"/>
    </source>
</evidence>
<dbReference type="PROSITE" id="PS51987">
    <property type="entry name" value="GS_CATALYTIC"/>
    <property type="match status" value="1"/>
</dbReference>
<sequence>MKDLIFTISKSNHNKEDLLNIFNNHPEIKFVSFVGVDLSGNDTDEKIPVKLFLEDIENFLHGVAIQTDGSSVVLPGIATLNDAKVDMVTDLNCNWFIDYNYDHIDPLTNKPVGTLRIPSFLFHNQKAVCSRHILTSAVDTFKSTLLSIFKNKPETLTPFGITINDIDEVVITSASELEFWVKTPNDKAEIEELSTSQVLHEHYWTRTKGAVRTALEQCLLLMEEYGFEPEMGHKEVGGVKAKLESTGNFNHIMEQLEIDWKYSDAVQAADNEIFVKILVQEIFRRNGLEVTFKAKPIDSVAGSGMHIHLGVSLKLKNGKRINLFNATKEDFLSCIGYGAIMGVLKNYEVMNPFISSTNNSLKRLKPGFEAPICIVTSLGLSPDNPSRNRTVLIGLIRDLQNPLATRFELRSPNPHTNIYLAIAVSYMAMLDGIIYATDNKTEEELLTELSKKAGDDSIYLEKDRAYRSEEDVFEFFTESERNRFFGKAPATIYENLIQLDNNPEKLEILKRNNVMSDALINSFKLAVTQRWATEISHRVIANYSLEVRSYKQLHGNHALDLDVSNWMRINELRHTIMKDTYTNKSLFTKIKVALAEEDFATASDLYLKLDDMMSELRDLYTQYKKNLLDI</sequence>
<dbReference type="Proteomes" id="UP000280586">
    <property type="component" value="Chromosome"/>
</dbReference>
<dbReference type="Proteomes" id="UP001055437">
    <property type="component" value="Chromosome"/>
</dbReference>
<dbReference type="InterPro" id="IPR014746">
    <property type="entry name" value="Gln_synth/guanido_kin_cat_dom"/>
</dbReference>
<dbReference type="GO" id="GO:0016020">
    <property type="term" value="C:membrane"/>
    <property type="evidence" value="ECO:0007669"/>
    <property type="project" value="TreeGrafter"/>
</dbReference>
<dbReference type="EMBL" id="CP099799">
    <property type="protein sequence ID" value="USS00981.1"/>
    <property type="molecule type" value="Genomic_DNA"/>
</dbReference>
<evidence type="ECO:0000313" key="7">
    <source>
        <dbReference type="EMBL" id="USS00981.1"/>
    </source>
</evidence>
<dbReference type="EMBL" id="CP023671">
    <property type="protein sequence ID" value="AYE34388.1"/>
    <property type="molecule type" value="Genomic_DNA"/>
</dbReference>
<evidence type="ECO:0000313" key="6">
    <source>
        <dbReference type="EMBL" id="AYE34388.1"/>
    </source>
</evidence>
<dbReference type="Pfam" id="PF00120">
    <property type="entry name" value="Gln-synt_C"/>
    <property type="match status" value="1"/>
</dbReference>
<reference evidence="6 8" key="1">
    <citation type="submission" date="2017-09" db="EMBL/GenBank/DDBJ databases">
        <authorList>
            <person name="Thomas P."/>
            <person name="Seyboldt C."/>
        </authorList>
    </citation>
    <scope>NUCLEOTIDE SEQUENCE [LARGE SCALE GENOMIC DNA]</scope>
    <source>
        <strain evidence="6 8">DSM 7534</strain>
    </source>
</reference>
<dbReference type="RefSeq" id="WP_120140765.1">
    <property type="nucleotide sequence ID" value="NZ_CP023671.1"/>
</dbReference>
<dbReference type="KEGG" id="csep:CP523_08090"/>
<evidence type="ECO:0000313" key="9">
    <source>
        <dbReference type="Proteomes" id="UP001055437"/>
    </source>
</evidence>
<dbReference type="GO" id="GO:0004356">
    <property type="term" value="F:glutamine synthetase activity"/>
    <property type="evidence" value="ECO:0007669"/>
    <property type="project" value="UniProtKB-EC"/>
</dbReference>
<comment type="similarity">
    <text evidence="1 3 4">Belongs to the glutamine synthetase family.</text>
</comment>
<evidence type="ECO:0000313" key="8">
    <source>
        <dbReference type="Proteomes" id="UP000280586"/>
    </source>
</evidence>
<gene>
    <name evidence="6" type="ORF">CP523_08090</name>
    <name evidence="7" type="ORF">NH397_00425</name>
</gene>
<name>A0A9N7JL04_CLOSE</name>
<accession>A0A9N7JL04</accession>
<evidence type="ECO:0000256" key="4">
    <source>
        <dbReference type="RuleBase" id="RU000384"/>
    </source>
</evidence>
<dbReference type="AlphaFoldDB" id="A0A9N7JL04"/>
<dbReference type="GO" id="GO:0006542">
    <property type="term" value="P:glutamine biosynthetic process"/>
    <property type="evidence" value="ECO:0007669"/>
    <property type="project" value="TreeGrafter"/>
</dbReference>
<dbReference type="PANTHER" id="PTHR43407">
    <property type="entry name" value="GLUTAMINE SYNTHETASE"/>
    <property type="match status" value="1"/>
</dbReference>
<dbReference type="InterPro" id="IPR008146">
    <property type="entry name" value="Gln_synth_cat_dom"/>
</dbReference>
<dbReference type="SMART" id="SM01230">
    <property type="entry name" value="Gln-synt_C"/>
    <property type="match status" value="1"/>
</dbReference>
<dbReference type="EC" id="6.3.1.2" evidence="2"/>
<evidence type="ECO:0000256" key="3">
    <source>
        <dbReference type="PROSITE-ProRule" id="PRU01331"/>
    </source>
</evidence>
<organism evidence="6 8">
    <name type="scientific">Clostridium septicum</name>
    <dbReference type="NCBI Taxonomy" id="1504"/>
    <lineage>
        <taxon>Bacteria</taxon>
        <taxon>Bacillati</taxon>
        <taxon>Bacillota</taxon>
        <taxon>Clostridia</taxon>
        <taxon>Eubacteriales</taxon>
        <taxon>Clostridiaceae</taxon>
        <taxon>Clostridium</taxon>
    </lineage>
</organism>
<protein>
    <recommendedName>
        <fullName evidence="2">glutamine synthetase</fullName>
        <ecNumber evidence="2">6.3.1.2</ecNumber>
    </recommendedName>
</protein>
<dbReference type="SUPFAM" id="SSF55931">
    <property type="entry name" value="Glutamine synthetase/guanido kinase"/>
    <property type="match status" value="1"/>
</dbReference>